<evidence type="ECO:0000313" key="2">
    <source>
        <dbReference type="Proteomes" id="UP000216605"/>
    </source>
</evidence>
<dbReference type="PROSITE" id="PS51257">
    <property type="entry name" value="PROKAR_LIPOPROTEIN"/>
    <property type="match status" value="1"/>
</dbReference>
<comment type="caution">
    <text evidence="1">The sequence shown here is derived from an EMBL/GenBank/DDBJ whole genome shotgun (WGS) entry which is preliminary data.</text>
</comment>
<keyword evidence="2" id="KW-1185">Reference proteome</keyword>
<accession>A0A255ZXB1</accession>
<evidence type="ECO:0008006" key="3">
    <source>
        <dbReference type="Google" id="ProtNLM"/>
    </source>
</evidence>
<gene>
    <name evidence="1" type="ORF">CHU92_01660</name>
</gene>
<dbReference type="EMBL" id="NOXV01000126">
    <property type="protein sequence ID" value="OYQ46076.1"/>
    <property type="molecule type" value="Genomic_DNA"/>
</dbReference>
<organism evidence="1 2">
    <name type="scientific">Flavobacterium cyanobacteriorum</name>
    <dbReference type="NCBI Taxonomy" id="2022802"/>
    <lineage>
        <taxon>Bacteria</taxon>
        <taxon>Pseudomonadati</taxon>
        <taxon>Bacteroidota</taxon>
        <taxon>Flavobacteriia</taxon>
        <taxon>Flavobacteriales</taxon>
        <taxon>Flavobacteriaceae</taxon>
        <taxon>Flavobacterium</taxon>
    </lineage>
</organism>
<sequence length="156" mass="18123">MKKLILLFVLFAVAACDRKIGYYDLKNENETYSYDGELYSGTAVSDVEAENPSTVYEFREGVKQSEIKYYPEFAGGKVQYEKNYSMGRLSDEKEFSKDGLLLREEHYSWGMDGKATASVTWYDWCGKAKRKKSFVCDKNINIKYVNYDHFIPEPCK</sequence>
<dbReference type="RefSeq" id="WP_094411956.1">
    <property type="nucleotide sequence ID" value="NZ_NOXV01000126.1"/>
</dbReference>
<name>A0A255ZXB1_9FLAO</name>
<protein>
    <recommendedName>
        <fullName evidence="3">Lipoprotein</fullName>
    </recommendedName>
</protein>
<dbReference type="Proteomes" id="UP000216605">
    <property type="component" value="Unassembled WGS sequence"/>
</dbReference>
<reference evidence="1 2" key="1">
    <citation type="submission" date="2017-07" db="EMBL/GenBank/DDBJ databases">
        <title>Flavobacterium cyanobacteriorum sp. nov., isolated from cyanobacterial aggregates in a eutrophic lake.</title>
        <authorList>
            <person name="Cai H."/>
        </authorList>
    </citation>
    <scope>NUCLEOTIDE SEQUENCE [LARGE SCALE GENOMIC DNA]</scope>
    <source>
        <strain evidence="1 2">TH021</strain>
    </source>
</reference>
<evidence type="ECO:0000313" key="1">
    <source>
        <dbReference type="EMBL" id="OYQ46076.1"/>
    </source>
</evidence>
<proteinExistence type="predicted"/>
<dbReference type="AlphaFoldDB" id="A0A255ZXB1"/>